<keyword evidence="2" id="KW-1185">Reference proteome</keyword>
<dbReference type="WBParaSite" id="sdigi.contig24.g1959.t1">
    <property type="protein sequence ID" value="sdigi.contig24.g1959.t1"/>
    <property type="gene ID" value="sdigi.contig24.g1959"/>
</dbReference>
<organism evidence="2 3">
    <name type="scientific">Setaria digitata</name>
    <dbReference type="NCBI Taxonomy" id="48799"/>
    <lineage>
        <taxon>Eukaryota</taxon>
        <taxon>Metazoa</taxon>
        <taxon>Ecdysozoa</taxon>
        <taxon>Nematoda</taxon>
        <taxon>Chromadorea</taxon>
        <taxon>Rhabditida</taxon>
        <taxon>Spirurina</taxon>
        <taxon>Spiruromorpha</taxon>
        <taxon>Filarioidea</taxon>
        <taxon>Setariidae</taxon>
        <taxon>Setaria</taxon>
    </lineage>
</organism>
<proteinExistence type="predicted"/>
<dbReference type="AlphaFoldDB" id="A0A915PLW8"/>
<reference evidence="3" key="1">
    <citation type="submission" date="2022-11" db="UniProtKB">
        <authorList>
            <consortium name="WormBaseParasite"/>
        </authorList>
    </citation>
    <scope>IDENTIFICATION</scope>
</reference>
<evidence type="ECO:0000313" key="3">
    <source>
        <dbReference type="WBParaSite" id="sdigi.contig24.g1959.t1"/>
    </source>
</evidence>
<name>A0A915PLW8_9BILA</name>
<dbReference type="Proteomes" id="UP000887581">
    <property type="component" value="Unplaced"/>
</dbReference>
<protein>
    <submittedName>
        <fullName evidence="3">Uncharacterized protein</fullName>
    </submittedName>
</protein>
<evidence type="ECO:0000313" key="2">
    <source>
        <dbReference type="Proteomes" id="UP000887581"/>
    </source>
</evidence>
<feature type="region of interest" description="Disordered" evidence="1">
    <location>
        <begin position="1"/>
        <end position="58"/>
    </location>
</feature>
<accession>A0A915PLW8</accession>
<sequence length="82" mass="8692">MGHSAPANGSPRLPDPPSMDPHPQAQVPYGRISPSTHNIKTLSLCDDDTPSESSSFTIPNQTLHLGVETVVFPDKCDGPVLS</sequence>
<evidence type="ECO:0000256" key="1">
    <source>
        <dbReference type="SAM" id="MobiDB-lite"/>
    </source>
</evidence>